<dbReference type="EMBL" id="KK583216">
    <property type="protein sequence ID" value="KDO27616.1"/>
    <property type="molecule type" value="Genomic_DNA"/>
</dbReference>
<evidence type="ECO:0000256" key="1">
    <source>
        <dbReference type="SAM" id="MobiDB-lite"/>
    </source>
</evidence>
<dbReference type="GeneID" id="24129204"/>
<dbReference type="RefSeq" id="XP_012201738.1">
    <property type="nucleotide sequence ID" value="XM_012346348.1"/>
</dbReference>
<feature type="compositionally biased region" description="Low complexity" evidence="1">
    <location>
        <begin position="113"/>
        <end position="125"/>
    </location>
</feature>
<evidence type="ECO:0000313" key="3">
    <source>
        <dbReference type="EMBL" id="KDO27616.1"/>
    </source>
</evidence>
<reference evidence="3 4" key="1">
    <citation type="journal article" date="2013" name="PLoS Genet.">
        <title>Distinctive expansion of potential virulence genes in the genome of the oomycete fish pathogen Saprolegnia parasitica.</title>
        <authorList>
            <person name="Jiang R.H."/>
            <person name="de Bruijn I."/>
            <person name="Haas B.J."/>
            <person name="Belmonte R."/>
            <person name="Lobach L."/>
            <person name="Christie J."/>
            <person name="van den Ackerveken G."/>
            <person name="Bottin A."/>
            <person name="Bulone V."/>
            <person name="Diaz-Moreno S.M."/>
            <person name="Dumas B."/>
            <person name="Fan L."/>
            <person name="Gaulin E."/>
            <person name="Govers F."/>
            <person name="Grenville-Briggs L.J."/>
            <person name="Horner N.R."/>
            <person name="Levin J.Z."/>
            <person name="Mammella M."/>
            <person name="Meijer H.J."/>
            <person name="Morris P."/>
            <person name="Nusbaum C."/>
            <person name="Oome S."/>
            <person name="Phillips A.J."/>
            <person name="van Rooyen D."/>
            <person name="Rzeszutek E."/>
            <person name="Saraiva M."/>
            <person name="Secombes C.J."/>
            <person name="Seidl M.F."/>
            <person name="Snel B."/>
            <person name="Stassen J.H."/>
            <person name="Sykes S."/>
            <person name="Tripathy S."/>
            <person name="van den Berg H."/>
            <person name="Vega-Arreguin J.C."/>
            <person name="Wawra S."/>
            <person name="Young S.K."/>
            <person name="Zeng Q."/>
            <person name="Dieguez-Uribeondo J."/>
            <person name="Russ C."/>
            <person name="Tyler B.M."/>
            <person name="van West P."/>
        </authorList>
    </citation>
    <scope>NUCLEOTIDE SEQUENCE [LARGE SCALE GENOMIC DNA]</scope>
    <source>
        <strain evidence="3 4">CBS 223.65</strain>
    </source>
</reference>
<name>A0A067CM52_SAPPC</name>
<feature type="region of interest" description="Disordered" evidence="1">
    <location>
        <begin position="105"/>
        <end position="195"/>
    </location>
</feature>
<feature type="compositionally biased region" description="Basic and acidic residues" evidence="1">
    <location>
        <begin position="177"/>
        <end position="188"/>
    </location>
</feature>
<feature type="region of interest" description="Disordered" evidence="1">
    <location>
        <begin position="47"/>
        <end position="84"/>
    </location>
</feature>
<feature type="signal peptide" evidence="2">
    <location>
        <begin position="1"/>
        <end position="18"/>
    </location>
</feature>
<dbReference type="OrthoDB" id="10623325at2759"/>
<evidence type="ECO:0000256" key="2">
    <source>
        <dbReference type="SAM" id="SignalP"/>
    </source>
</evidence>
<feature type="compositionally biased region" description="Pro residues" evidence="1">
    <location>
        <begin position="126"/>
        <end position="136"/>
    </location>
</feature>
<feature type="chain" id="PRO_5001637905" description="RxLR effector protein" evidence="2">
    <location>
        <begin position="19"/>
        <end position="436"/>
    </location>
</feature>
<gene>
    <name evidence="3" type="ORF">SPRG_06886</name>
</gene>
<keyword evidence="2" id="KW-0732">Signal</keyword>
<keyword evidence="4" id="KW-1185">Reference proteome</keyword>
<feature type="region of interest" description="Disordered" evidence="1">
    <location>
        <begin position="403"/>
        <end position="436"/>
    </location>
</feature>
<feature type="compositionally biased region" description="Low complexity" evidence="1">
    <location>
        <begin position="53"/>
        <end position="65"/>
    </location>
</feature>
<protein>
    <recommendedName>
        <fullName evidence="5">RxLR effector protein</fullName>
    </recommendedName>
</protein>
<dbReference type="OMA" id="DQKNAMQ"/>
<dbReference type="VEuPathDB" id="FungiDB:SPRG_06886"/>
<evidence type="ECO:0000313" key="4">
    <source>
        <dbReference type="Proteomes" id="UP000030745"/>
    </source>
</evidence>
<dbReference type="STRING" id="695850.A0A067CM52"/>
<accession>A0A067CM52</accession>
<dbReference type="Proteomes" id="UP000030745">
    <property type="component" value="Unassembled WGS sequence"/>
</dbReference>
<dbReference type="KEGG" id="spar:SPRG_06886"/>
<proteinExistence type="predicted"/>
<organism evidence="3 4">
    <name type="scientific">Saprolegnia parasitica (strain CBS 223.65)</name>
    <dbReference type="NCBI Taxonomy" id="695850"/>
    <lineage>
        <taxon>Eukaryota</taxon>
        <taxon>Sar</taxon>
        <taxon>Stramenopiles</taxon>
        <taxon>Oomycota</taxon>
        <taxon>Saprolegniomycetes</taxon>
        <taxon>Saprolegniales</taxon>
        <taxon>Saprolegniaceae</taxon>
        <taxon>Saprolegnia</taxon>
    </lineage>
</organism>
<sequence>MKTSTVLLLMALAASASATLRGASYMLIEENDAPVFLEQYEAYEATHKHPSKKPAASYSKPSTKPHGNSKPSTEHTQKEPYILVSEDMNYADIGRAVLDAMRDDAAAYPPPSQSYDQPPASKPSYQQPPPSYQQPPPKKKHSYQRPSSYKKPPPTYLKPSSPYLKVSASYNQPKSSSDVEPRPSHDGPNKAPKGKYVILVDDSTYDDVADDGDVFLDMVDAEADMDAHKKKKNKTKKTTKYNLMDVRFVALADVDGVTERDLASNTVMDDGDYLIALNQHAADDDDAVFLADDTPAVGVPNPGFKTEKKKTNFFGNDKTLLTDETLDDVIRDAESVFIADRKRVPQHYHFKKARVLGAVDDGGDDDTSGLNIMDRRPTHLLTPSSGSAFNKNSGVQTFFLRSVPEDDVNDDEVNGGGDDDDDTSYILTNPWEDTGN</sequence>
<dbReference type="AlphaFoldDB" id="A0A067CM52"/>
<feature type="compositionally biased region" description="Acidic residues" evidence="1">
    <location>
        <begin position="405"/>
        <end position="423"/>
    </location>
</feature>
<evidence type="ECO:0008006" key="5">
    <source>
        <dbReference type="Google" id="ProtNLM"/>
    </source>
</evidence>